<evidence type="ECO:0000256" key="8">
    <source>
        <dbReference type="ARBA" id="ARBA00032824"/>
    </source>
</evidence>
<dbReference type="SUPFAM" id="SSF52833">
    <property type="entry name" value="Thioredoxin-like"/>
    <property type="match status" value="1"/>
</dbReference>
<protein>
    <recommendedName>
        <fullName evidence="2">thioredoxin-dependent peroxiredoxin</fullName>
        <ecNumber evidence="2">1.11.1.24</ecNumber>
    </recommendedName>
    <alternativeName>
        <fullName evidence="8">Thioredoxin peroxidase</fullName>
    </alternativeName>
    <alternativeName>
        <fullName evidence="10">Thioredoxin-dependent peroxiredoxin Bcp</fullName>
    </alternativeName>
</protein>
<evidence type="ECO:0000256" key="6">
    <source>
        <dbReference type="ARBA" id="ARBA00023157"/>
    </source>
</evidence>
<organism evidence="13 14">
    <name type="scientific">Actibacterium mucosum KCTC 23349</name>
    <dbReference type="NCBI Taxonomy" id="1454373"/>
    <lineage>
        <taxon>Bacteria</taxon>
        <taxon>Pseudomonadati</taxon>
        <taxon>Pseudomonadota</taxon>
        <taxon>Alphaproteobacteria</taxon>
        <taxon>Rhodobacterales</taxon>
        <taxon>Roseobacteraceae</taxon>
        <taxon>Actibacterium</taxon>
    </lineage>
</organism>
<evidence type="ECO:0000256" key="5">
    <source>
        <dbReference type="ARBA" id="ARBA00023002"/>
    </source>
</evidence>
<comment type="caution">
    <text evidence="13">The sequence shown here is derived from an EMBL/GenBank/DDBJ whole genome shotgun (WGS) entry which is preliminary data.</text>
</comment>
<evidence type="ECO:0000256" key="1">
    <source>
        <dbReference type="ARBA" id="ARBA00003330"/>
    </source>
</evidence>
<evidence type="ECO:0000256" key="10">
    <source>
        <dbReference type="ARBA" id="ARBA00042639"/>
    </source>
</evidence>
<dbReference type="PANTHER" id="PTHR42801">
    <property type="entry name" value="THIOREDOXIN-DEPENDENT PEROXIDE REDUCTASE"/>
    <property type="match status" value="1"/>
</dbReference>
<dbReference type="EMBL" id="JFKE01000002">
    <property type="protein sequence ID" value="KAJ56673.1"/>
    <property type="molecule type" value="Genomic_DNA"/>
</dbReference>
<dbReference type="GO" id="GO:0008379">
    <property type="term" value="F:thioredoxin peroxidase activity"/>
    <property type="evidence" value="ECO:0007669"/>
    <property type="project" value="TreeGrafter"/>
</dbReference>
<dbReference type="InterPro" id="IPR013766">
    <property type="entry name" value="Thioredoxin_domain"/>
</dbReference>
<feature type="domain" description="Thioredoxin" evidence="12">
    <location>
        <begin position="44"/>
        <end position="215"/>
    </location>
</feature>
<dbReference type="AlphaFoldDB" id="A0A037ZKP3"/>
<keyword evidence="14" id="KW-1185">Reference proteome</keyword>
<evidence type="ECO:0000256" key="11">
    <source>
        <dbReference type="ARBA" id="ARBA00049091"/>
    </source>
</evidence>
<keyword evidence="7" id="KW-0676">Redox-active center</keyword>
<dbReference type="InterPro" id="IPR000866">
    <property type="entry name" value="AhpC/TSA"/>
</dbReference>
<keyword evidence="6" id="KW-1015">Disulfide bond</keyword>
<comment type="catalytic activity">
    <reaction evidence="11">
        <text>a hydroperoxide + [thioredoxin]-dithiol = an alcohol + [thioredoxin]-disulfide + H2O</text>
        <dbReference type="Rhea" id="RHEA:62620"/>
        <dbReference type="Rhea" id="RHEA-COMP:10698"/>
        <dbReference type="Rhea" id="RHEA-COMP:10700"/>
        <dbReference type="ChEBI" id="CHEBI:15377"/>
        <dbReference type="ChEBI" id="CHEBI:29950"/>
        <dbReference type="ChEBI" id="CHEBI:30879"/>
        <dbReference type="ChEBI" id="CHEBI:35924"/>
        <dbReference type="ChEBI" id="CHEBI:50058"/>
        <dbReference type="EC" id="1.11.1.24"/>
    </reaction>
</comment>
<proteinExistence type="inferred from homology"/>
<dbReference type="EC" id="1.11.1.24" evidence="2"/>
<dbReference type="GO" id="GO:0034599">
    <property type="term" value="P:cellular response to oxidative stress"/>
    <property type="evidence" value="ECO:0007669"/>
    <property type="project" value="TreeGrafter"/>
</dbReference>
<dbReference type="PANTHER" id="PTHR42801:SF7">
    <property type="entry name" value="SLL1159 PROTEIN"/>
    <property type="match status" value="1"/>
</dbReference>
<sequence length="215" mass="23728">MNAMNSEAAQLWENAAQQMPGEIVEKINTGMQRMIDGETPYSPLAVGQTAPAFTLNNFDGTPRALSEYLAKGPLVLFFFRGDWCPFCNIQLKHYQDNLVEFAKYGAQLVAVSPEKPDHSTVMAEKHRLTFDVLYDVADEVGEAFGVTLRVPSEHEEVLTQLGVPLTERNGTANWTLPVPGVFVIGQDGKIASTFVNPNYRIRAEPEEIIAALATL</sequence>
<evidence type="ECO:0000313" key="14">
    <source>
        <dbReference type="Proteomes" id="UP000026249"/>
    </source>
</evidence>
<evidence type="ECO:0000256" key="7">
    <source>
        <dbReference type="ARBA" id="ARBA00023284"/>
    </source>
</evidence>
<dbReference type="CDD" id="cd02970">
    <property type="entry name" value="PRX_like2"/>
    <property type="match status" value="1"/>
</dbReference>
<reference evidence="13 14" key="1">
    <citation type="submission" date="2014-03" db="EMBL/GenBank/DDBJ databases">
        <title>Draft Genome Sequence of Actibacterium mucosum KCTC 23349, a Marine Alphaproteobacterium with Complex Ionic Requirements Isolated from Mediterranean Seawater at Malvarrosa Beach, Valencia, Spain.</title>
        <authorList>
            <person name="Arahal D.R."/>
            <person name="Shao Z."/>
            <person name="Lai Q."/>
            <person name="Pujalte M.J."/>
        </authorList>
    </citation>
    <scope>NUCLEOTIDE SEQUENCE [LARGE SCALE GENOMIC DNA]</scope>
    <source>
        <strain evidence="13 14">KCTC 23349</strain>
    </source>
</reference>
<comment type="similarity">
    <text evidence="9">Belongs to the peroxiredoxin family. BCP/PrxQ subfamily.</text>
</comment>
<dbReference type="GO" id="GO:0005737">
    <property type="term" value="C:cytoplasm"/>
    <property type="evidence" value="ECO:0007669"/>
    <property type="project" value="TreeGrafter"/>
</dbReference>
<dbReference type="Pfam" id="PF00578">
    <property type="entry name" value="AhpC-TSA"/>
    <property type="match status" value="1"/>
</dbReference>
<gene>
    <name evidence="13" type="ORF">ACMU_06955</name>
</gene>
<evidence type="ECO:0000256" key="3">
    <source>
        <dbReference type="ARBA" id="ARBA00022559"/>
    </source>
</evidence>
<dbReference type="InterPro" id="IPR036249">
    <property type="entry name" value="Thioredoxin-like_sf"/>
</dbReference>
<keyword evidence="3" id="KW-0575">Peroxidase</keyword>
<dbReference type="PROSITE" id="PS51352">
    <property type="entry name" value="THIOREDOXIN_2"/>
    <property type="match status" value="1"/>
</dbReference>
<keyword evidence="4" id="KW-0049">Antioxidant</keyword>
<evidence type="ECO:0000313" key="13">
    <source>
        <dbReference type="EMBL" id="KAJ56673.1"/>
    </source>
</evidence>
<dbReference type="RefSeq" id="WP_035256907.1">
    <property type="nucleotide sequence ID" value="NZ_JFKE01000002.1"/>
</dbReference>
<dbReference type="Gene3D" id="3.40.30.10">
    <property type="entry name" value="Glutaredoxin"/>
    <property type="match status" value="1"/>
</dbReference>
<evidence type="ECO:0000256" key="2">
    <source>
        <dbReference type="ARBA" id="ARBA00013017"/>
    </source>
</evidence>
<evidence type="ECO:0000259" key="12">
    <source>
        <dbReference type="PROSITE" id="PS51352"/>
    </source>
</evidence>
<keyword evidence="5" id="KW-0560">Oxidoreductase</keyword>
<comment type="function">
    <text evidence="1">Thiol-specific peroxidase that catalyzes the reduction of hydrogen peroxide and organic hydroperoxides to water and alcohols, respectively. Plays a role in cell protection against oxidative stress by detoxifying peroxides and as sensor of hydrogen peroxide-mediated signaling events.</text>
</comment>
<accession>A0A037ZKP3</accession>
<dbReference type="OrthoDB" id="9809746at2"/>
<dbReference type="STRING" id="1454373.ACMU_06955"/>
<evidence type="ECO:0000256" key="4">
    <source>
        <dbReference type="ARBA" id="ARBA00022862"/>
    </source>
</evidence>
<dbReference type="Proteomes" id="UP000026249">
    <property type="component" value="Unassembled WGS sequence"/>
</dbReference>
<dbReference type="InterPro" id="IPR050924">
    <property type="entry name" value="Peroxiredoxin_BCP/PrxQ"/>
</dbReference>
<dbReference type="GO" id="GO:0045454">
    <property type="term" value="P:cell redox homeostasis"/>
    <property type="evidence" value="ECO:0007669"/>
    <property type="project" value="TreeGrafter"/>
</dbReference>
<name>A0A037ZKP3_9RHOB</name>
<evidence type="ECO:0000256" key="9">
    <source>
        <dbReference type="ARBA" id="ARBA00038489"/>
    </source>
</evidence>